<dbReference type="SUPFAM" id="SSF57184">
    <property type="entry name" value="Growth factor receptor domain"/>
    <property type="match status" value="1"/>
</dbReference>
<dbReference type="Proteomes" id="UP001295684">
    <property type="component" value="Unassembled WGS sequence"/>
</dbReference>
<feature type="transmembrane region" description="Helical" evidence="2">
    <location>
        <begin position="1534"/>
        <end position="1554"/>
    </location>
</feature>
<dbReference type="CDD" id="cd00185">
    <property type="entry name" value="TNFRSF"/>
    <property type="match status" value="1"/>
</dbReference>
<name>A0AAD1XR78_EUPCR</name>
<gene>
    <name evidence="3" type="ORF">ECRASSUSDP1_LOCUS18687</name>
</gene>
<feature type="transmembrane region" description="Helical" evidence="2">
    <location>
        <begin position="1633"/>
        <end position="1657"/>
    </location>
</feature>
<keyword evidence="2" id="KW-1133">Transmembrane helix</keyword>
<keyword evidence="2" id="KW-0812">Transmembrane</keyword>
<dbReference type="Gene3D" id="2.10.220.10">
    <property type="entry name" value="Hormone Receptor, Insulin-like Growth Factor Receptor 1, Chain A, domain 2"/>
    <property type="match status" value="1"/>
</dbReference>
<feature type="transmembrane region" description="Helical" evidence="2">
    <location>
        <begin position="1720"/>
        <end position="1745"/>
    </location>
</feature>
<dbReference type="InterPro" id="IPR011050">
    <property type="entry name" value="Pectin_lyase_fold/virulence"/>
</dbReference>
<comment type="caution">
    <text evidence="3">The sequence shown here is derived from an EMBL/GenBank/DDBJ whole genome shotgun (WGS) entry which is preliminary data.</text>
</comment>
<dbReference type="SMART" id="SM00261">
    <property type="entry name" value="FU"/>
    <property type="match status" value="1"/>
</dbReference>
<feature type="transmembrane region" description="Helical" evidence="2">
    <location>
        <begin position="1854"/>
        <end position="1878"/>
    </location>
</feature>
<feature type="region of interest" description="Disordered" evidence="1">
    <location>
        <begin position="1908"/>
        <end position="1927"/>
    </location>
</feature>
<evidence type="ECO:0000313" key="4">
    <source>
        <dbReference type="Proteomes" id="UP001295684"/>
    </source>
</evidence>
<reference evidence="3" key="1">
    <citation type="submission" date="2023-07" db="EMBL/GenBank/DDBJ databases">
        <authorList>
            <consortium name="AG Swart"/>
            <person name="Singh M."/>
            <person name="Singh A."/>
            <person name="Seah K."/>
            <person name="Emmerich C."/>
        </authorList>
    </citation>
    <scope>NUCLEOTIDE SEQUENCE</scope>
    <source>
        <strain evidence="3">DP1</strain>
    </source>
</reference>
<organism evidence="3 4">
    <name type="scientific">Euplotes crassus</name>
    <dbReference type="NCBI Taxonomy" id="5936"/>
    <lineage>
        <taxon>Eukaryota</taxon>
        <taxon>Sar</taxon>
        <taxon>Alveolata</taxon>
        <taxon>Ciliophora</taxon>
        <taxon>Intramacronucleata</taxon>
        <taxon>Spirotrichea</taxon>
        <taxon>Hypotrichia</taxon>
        <taxon>Euplotida</taxon>
        <taxon>Euplotidae</taxon>
        <taxon>Moneuplotes</taxon>
    </lineage>
</organism>
<dbReference type="EMBL" id="CAMPGE010018935">
    <property type="protein sequence ID" value="CAI2377304.1"/>
    <property type="molecule type" value="Genomic_DNA"/>
</dbReference>
<evidence type="ECO:0000256" key="2">
    <source>
        <dbReference type="SAM" id="Phobius"/>
    </source>
</evidence>
<sequence length="1987" mass="224365">MYKQGCYEGYYYKDGGCLPCHGSCKTCSGPYDCDTCQDYMFLDQEKIHLDDYHPEGVEGKLCQKCPDGDYYDRTGGICRSCDGKCDLECAYQATCFQCNEGEVYDFIAKKCTMISDCISPKHLLSSSQFSLKTICRTLDYYVDPFSSKSIELGTEDFPYRSFTTLSSELVNLYSNSDYNISIYSNDAYIEHGGFVIINMTSITIAPIPRYQPFQHTRLVKKSENRPLLIPTNFKQHGITDRALFHVLKHADAQIDKVLTEGGFTTSETDAFSSRVATMRLLRTSIEIDGIDFYREEIDYNQQSLLIRPIYFQNRLLKITNCNFNVTGSGIYTNDPYNVHLENIVIEGYSLGWFMSDYPIICNYPEAYLFASLYAKNISFVLYKDKTKMDSLEFIKSTGHINVTIQDIDIGKFYGVSQDEVSAMSTLLTAYCIPDDDSIQTVNYNGFKSRIDNFNDPIQKFILIVFISIRPHYRPIIYKINDFQYFNYKSTMKPPLFAAFSTPIDEFHLSNLLVQNSTFVDKLIEFYNIRAVSLTNLTFSHIPSCQRLLLIINCLNVTINDVIVQDYMTPKFRVFNDVSITALPSTVISIKGLLLQSCSILALPFVEVIGQPLRLSISSCMYEDISMSENSPLFRLRSVSSFQMTNQSLHSVMAAQGSESRNYFVEAEVVTFGAEEVLMDKIVMENADISLIKWGTIKSEAEHKGFKASNIAIRDTHFKGPRAIISTDGFEAFEDIQVVFSSLIVTNVSFVSYGRIMEFNHRLEDSVVVKDSIFQDISSASIYIESNAETDSRVKTKLKIQNCTFGNIQNTIKPLVEVITNGNVEVISSNFSEITSIGERFGIINLKDSSVGLFVQCIFAANSAMTSSIFIVESKSTLDCFHCEIHSNFALKYGAFEVTSGSKISFKNSSLYNNFAIQNPVGSILETVEASEFTNCSIYDNSYLTNEEVIEEIQAGCDKLCMISHQLKQHLNQNIDVVINTEKSKYAISVITGSIEISQGTQIHTQAYLMNCFLSAAKISEVFIYSIVFSNFHIVATSSNLTIEHSALSSFDSTEIGSILGVSQSILHVENLTYSKSNSMLLLASSAEVYADNLEFNEIIGPNTLIDIYRSPRSHLSKIHVQKSSILENKMFKIVKSNQLKISNMSVSNYNKTLFEIKDSNVELIEYLSVSYYYRAIELISSKVELIAHSSFEYCGNEELIYGGGVLVHNSNATLLNTTFTQNKAVSGAAVASLCSDATNCGVEILNSVFQSNSATERGGAIYYNYKPPSVDKETVFINNTAQYGNDFASYPVMIGLSDSNSFDNIVIDQVSSGIKISQQLSLAIYDGNNQVMVLDDSSQINIVAGSMNTSMKGYNVERTVKGVTEFSKLVPVAEPGTSNVKYKISSKSINKNKVKNAFNDSVVQPEIIINFSYCKPGEKIIDGQCYECPAGTYSFNWNSTQCHQCGDNASCLGKQQMEVAKGYWRRSTNSTMIVECIRKEACDGGYHPENEYPTQCTTGYAGKLCSKCEISDGTKYQEVDDFECQVCPDPIMNAIRVIGLIIIMFIFMMVTIVSNVMKTTESEFSILLRILTNYLQIITTSMSMTTKYPSSLTDIFLPLNRIGDSSRPFLSFDCFITDYEIKGPFESNAILKLFLMLFLPLALFCVVALIWALIVMMNRHWVKDPKRNLIVSLTSIMFILHPKLTEAGINAFQCVTADKTLRFVRIDTDIECYSLTHIKWLLLLAFPILVIWVVGIPALGLLILYKAHKSDSNKMIGYFLILHQGLNDKEFYWEFVNTLRKILIVISFLFPNNFKIGLSLIVMVASERLERRFRPYKDDANNNLALLSTVAGIVTLNASYVFEQDVNIDSLDSIILVIIIWINMKFCLEWFCLCLKCFQSKNKLTKYAYLITAKLLCKQISDKETSENDKVVPKQENLPQTSKPKNVKKRYRIKKKRVKGRTKHKRIFHQPKNMFEQAHQLNIDQRVKIRIYRGMILSKCLMTPHLE</sequence>
<proteinExistence type="predicted"/>
<accession>A0AAD1XR78</accession>
<dbReference type="PANTHER" id="PTHR11319">
    <property type="entry name" value="G PROTEIN-COUPLED RECEPTOR-RELATED"/>
    <property type="match status" value="1"/>
</dbReference>
<keyword evidence="2" id="KW-0472">Membrane</keyword>
<dbReference type="SUPFAM" id="SSF51126">
    <property type="entry name" value="Pectin lyase-like"/>
    <property type="match status" value="2"/>
</dbReference>
<dbReference type="CDD" id="cd00064">
    <property type="entry name" value="FU"/>
    <property type="match status" value="1"/>
</dbReference>
<dbReference type="InterPro" id="IPR006212">
    <property type="entry name" value="Furin_repeat"/>
</dbReference>
<evidence type="ECO:0000313" key="3">
    <source>
        <dbReference type="EMBL" id="CAI2377304.1"/>
    </source>
</evidence>
<feature type="transmembrane region" description="Helical" evidence="2">
    <location>
        <begin position="1566"/>
        <end position="1584"/>
    </location>
</feature>
<dbReference type="PANTHER" id="PTHR11319:SF35">
    <property type="entry name" value="OUTER MEMBRANE PROTEIN PMPC-RELATED"/>
    <property type="match status" value="1"/>
</dbReference>
<dbReference type="InterPro" id="IPR009030">
    <property type="entry name" value="Growth_fac_rcpt_cys_sf"/>
</dbReference>
<evidence type="ECO:0000256" key="1">
    <source>
        <dbReference type="SAM" id="MobiDB-lite"/>
    </source>
</evidence>
<feature type="transmembrane region" description="Helical" evidence="2">
    <location>
        <begin position="1824"/>
        <end position="1842"/>
    </location>
</feature>
<protein>
    <submittedName>
        <fullName evidence="3">Uncharacterized protein</fullName>
    </submittedName>
</protein>
<keyword evidence="4" id="KW-1185">Reference proteome</keyword>
<feature type="transmembrane region" description="Helical" evidence="2">
    <location>
        <begin position="1782"/>
        <end position="1804"/>
    </location>
</feature>